<dbReference type="SUPFAM" id="SSF53474">
    <property type="entry name" value="alpha/beta-Hydrolases"/>
    <property type="match status" value="1"/>
</dbReference>
<dbReference type="EMBL" id="JAOAOG010000173">
    <property type="protein sequence ID" value="KAJ6242673.1"/>
    <property type="molecule type" value="Genomic_DNA"/>
</dbReference>
<dbReference type="Pfam" id="PF00326">
    <property type="entry name" value="Peptidase_S9"/>
    <property type="match status" value="1"/>
</dbReference>
<feature type="domain" description="Serine aminopeptidase S33" evidence="3">
    <location>
        <begin position="156"/>
        <end position="262"/>
    </location>
</feature>
<evidence type="ECO:0000259" key="2">
    <source>
        <dbReference type="Pfam" id="PF00326"/>
    </source>
</evidence>
<comment type="caution">
    <text evidence="4">The sequence shown here is derived from an EMBL/GenBank/DDBJ whole genome shotgun (WGS) entry which is preliminary data.</text>
</comment>
<evidence type="ECO:0000259" key="3">
    <source>
        <dbReference type="Pfam" id="PF12146"/>
    </source>
</evidence>
<dbReference type="Pfam" id="PF12146">
    <property type="entry name" value="Hydrolase_4"/>
    <property type="match status" value="1"/>
</dbReference>
<feature type="compositionally biased region" description="Basic residues" evidence="1">
    <location>
        <begin position="582"/>
        <end position="594"/>
    </location>
</feature>
<evidence type="ECO:0000256" key="1">
    <source>
        <dbReference type="SAM" id="MobiDB-lite"/>
    </source>
</evidence>
<evidence type="ECO:0000313" key="4">
    <source>
        <dbReference type="EMBL" id="KAJ6242673.1"/>
    </source>
</evidence>
<dbReference type="Gene3D" id="3.40.50.1820">
    <property type="entry name" value="alpha/beta hydrolase"/>
    <property type="match status" value="1"/>
</dbReference>
<name>A0ABQ8YDL3_9EUKA</name>
<keyword evidence="5" id="KW-1185">Reference proteome</keyword>
<feature type="compositionally biased region" description="Basic residues" evidence="1">
    <location>
        <begin position="517"/>
        <end position="541"/>
    </location>
</feature>
<dbReference type="PANTHER" id="PTHR12277:SF81">
    <property type="entry name" value="PROTEIN ABHD13"/>
    <property type="match status" value="1"/>
</dbReference>
<feature type="compositionally biased region" description="Basic residues" evidence="1">
    <location>
        <begin position="484"/>
        <end position="498"/>
    </location>
</feature>
<feature type="compositionally biased region" description="Basic residues" evidence="1">
    <location>
        <begin position="426"/>
        <end position="441"/>
    </location>
</feature>
<dbReference type="InterPro" id="IPR022742">
    <property type="entry name" value="Hydrolase_4"/>
</dbReference>
<organism evidence="4 5">
    <name type="scientific">Anaeramoeba flamelloides</name>
    <dbReference type="NCBI Taxonomy" id="1746091"/>
    <lineage>
        <taxon>Eukaryota</taxon>
        <taxon>Metamonada</taxon>
        <taxon>Anaeramoebidae</taxon>
        <taxon>Anaeramoeba</taxon>
    </lineage>
</organism>
<feature type="domain" description="Peptidase S9 prolyl oligopeptidase catalytic" evidence="2">
    <location>
        <begin position="276"/>
        <end position="344"/>
    </location>
</feature>
<dbReference type="InterPro" id="IPR029058">
    <property type="entry name" value="AB_hydrolase_fold"/>
</dbReference>
<feature type="compositionally biased region" description="Basic residues" evidence="1">
    <location>
        <begin position="84"/>
        <end position="95"/>
    </location>
</feature>
<feature type="region of interest" description="Disordered" evidence="1">
    <location>
        <begin position="361"/>
        <end position="441"/>
    </location>
</feature>
<gene>
    <name evidence="4" type="ORF">M0813_02521</name>
</gene>
<feature type="compositionally biased region" description="Basic residues" evidence="1">
    <location>
        <begin position="361"/>
        <end position="386"/>
    </location>
</feature>
<dbReference type="InterPro" id="IPR001375">
    <property type="entry name" value="Peptidase_S9_cat"/>
</dbReference>
<feature type="region of interest" description="Disordered" evidence="1">
    <location>
        <begin position="483"/>
        <end position="594"/>
    </location>
</feature>
<evidence type="ECO:0008006" key="6">
    <source>
        <dbReference type="Google" id="ProtNLM"/>
    </source>
</evidence>
<feature type="compositionally biased region" description="Basic and acidic residues" evidence="1">
    <location>
        <begin position="398"/>
        <end position="425"/>
    </location>
</feature>
<proteinExistence type="predicted"/>
<feature type="region of interest" description="Disordered" evidence="1">
    <location>
        <begin position="77"/>
        <end position="121"/>
    </location>
</feature>
<dbReference type="Proteomes" id="UP001150062">
    <property type="component" value="Unassembled WGS sequence"/>
</dbReference>
<evidence type="ECO:0000313" key="5">
    <source>
        <dbReference type="Proteomes" id="UP001150062"/>
    </source>
</evidence>
<dbReference type="PANTHER" id="PTHR12277">
    <property type="entry name" value="ALPHA/BETA HYDROLASE DOMAIN-CONTAINING PROTEIN"/>
    <property type="match status" value="1"/>
</dbReference>
<protein>
    <recommendedName>
        <fullName evidence="6">Serine aminopeptidase S33 domain-containing protein</fullName>
    </recommendedName>
</protein>
<sequence>MGPLVSKIVFRPPKRITLKHKEKVIWTKTKNNLKVPIFRFTPEDEYEEDFRLVRMRGMTSTSDTDSFCNRSWSLTSPDEDTIKKQGKGLSKKKGTKKNEFQLTETEEESWSEHEEDKKKYSKTNSIDQKFKLQEYTQTESSKNEKEKGQLPFQNRKRMTIIFSHGNGESIYELDRFATRLAHKTNCNVCLFEYPGYPQTKGKRRETNCYQSAEAVYLWLVNQQKVDPSEIIWFGHSLGSAVVLEIASRHPCAGVLLVSPILSCFRVVFKFNVNLPYDIFVNVKKAPNVKVPVMVVHGTQDKVVPVKHGEMLFKLFPNQFDCVWIKNAGHNNIESRYRIRFYREINRLIDFLIPENQKKIKKEKSKTIRKSRKEGLKNIKKKGRGKRYYQTQSKKNKQKQKEEEKQKREEKQKQEKDKLKKIERQKDRYRKRYSNFQKKKPNNNKFKQWTLKYGANLDLTSSSSSESVFDFDYNIFKEKQQIQKYKQHLKQKPKNKQKNKANTNQKKQTLHKLNTYNKNHKTHQRHHQSKRTLPKKKYHRYSQTKQTNTIKSYHGKKQKQKIKNKNINKNHHNQRYSLQSKKSNPKKKNFKNTIL</sequence>
<feature type="compositionally biased region" description="Basic residues" evidence="1">
    <location>
        <begin position="552"/>
        <end position="573"/>
    </location>
</feature>
<accession>A0ABQ8YDL3</accession>
<reference evidence="4" key="1">
    <citation type="submission" date="2022-08" db="EMBL/GenBank/DDBJ databases">
        <title>Novel sulfate-reducing endosymbionts in the free-living metamonad Anaeramoeba.</title>
        <authorList>
            <person name="Jerlstrom-Hultqvist J."/>
            <person name="Cepicka I."/>
            <person name="Gallot-Lavallee L."/>
            <person name="Salas-Leiva D."/>
            <person name="Curtis B.A."/>
            <person name="Zahonova K."/>
            <person name="Pipaliya S."/>
            <person name="Dacks J."/>
            <person name="Roger A.J."/>
        </authorList>
    </citation>
    <scope>NUCLEOTIDE SEQUENCE</scope>
    <source>
        <strain evidence="4">Schooner1</strain>
    </source>
</reference>